<dbReference type="EMBL" id="AUPL01003388">
    <property type="protein sequence ID" value="ESL08901.1"/>
    <property type="molecule type" value="Genomic_DNA"/>
</dbReference>
<dbReference type="AlphaFoldDB" id="A0A061J426"/>
<evidence type="ECO:0000313" key="1">
    <source>
        <dbReference type="EMBL" id="ESL08901.1"/>
    </source>
</evidence>
<reference evidence="1 2" key="1">
    <citation type="submission" date="2013-07" db="EMBL/GenBank/DDBJ databases">
        <authorList>
            <person name="Stoco P.H."/>
            <person name="Wagner G."/>
            <person name="Gerber A."/>
            <person name="Zaha A."/>
            <person name="Thompson C."/>
            <person name="Bartholomeu D.C."/>
            <person name="Luckemeyer D.D."/>
            <person name="Bahia D."/>
            <person name="Loreto E."/>
            <person name="Prestes E.B."/>
            <person name="Lima F.M."/>
            <person name="Rodrigues-Luiz G."/>
            <person name="Vallejo G.A."/>
            <person name="Filho J.F."/>
            <person name="Monteiro K.M."/>
            <person name="Tyler K.M."/>
            <person name="de Almeida L.G."/>
            <person name="Ortiz M.F."/>
            <person name="Siervo M.A."/>
            <person name="de Moraes M.H."/>
            <person name="Cunha O.L."/>
            <person name="Mendonca-Neto R."/>
            <person name="Silva R."/>
            <person name="Teixeira S.M."/>
            <person name="Murta S.M."/>
            <person name="Sincero T.C."/>
            <person name="Mendes T.A."/>
            <person name="Urmenyi T.P."/>
            <person name="Silva V.G."/>
            <person name="da Rocha W.D."/>
            <person name="Andersson B."/>
            <person name="Romanha A.J."/>
            <person name="Steindel M."/>
            <person name="de Vasconcelos A.T."/>
            <person name="Grisard E.C."/>
        </authorList>
    </citation>
    <scope>NUCLEOTIDE SEQUENCE [LARGE SCALE GENOMIC DNA]</scope>
    <source>
        <strain evidence="1 2">SC58</strain>
    </source>
</reference>
<dbReference type="GO" id="GO:0005759">
    <property type="term" value="C:mitochondrial matrix"/>
    <property type="evidence" value="ECO:0007669"/>
    <property type="project" value="InterPro"/>
</dbReference>
<keyword evidence="2" id="KW-1185">Reference proteome</keyword>
<dbReference type="OrthoDB" id="272179at2759"/>
<dbReference type="Proteomes" id="UP000031737">
    <property type="component" value="Unassembled WGS sequence"/>
</dbReference>
<accession>A0A061J426</accession>
<protein>
    <submittedName>
        <fullName evidence="1">Uncharacterized protein</fullName>
    </submittedName>
</protein>
<gene>
    <name evidence="1" type="ORF">TRSC58_03388</name>
</gene>
<name>A0A061J426_TRYRA</name>
<dbReference type="InterPro" id="IPR036561">
    <property type="entry name" value="MAM33_sf"/>
</dbReference>
<organism evidence="1 2">
    <name type="scientific">Trypanosoma rangeli SC58</name>
    <dbReference type="NCBI Taxonomy" id="429131"/>
    <lineage>
        <taxon>Eukaryota</taxon>
        <taxon>Discoba</taxon>
        <taxon>Euglenozoa</taxon>
        <taxon>Kinetoplastea</taxon>
        <taxon>Metakinetoplastina</taxon>
        <taxon>Trypanosomatida</taxon>
        <taxon>Trypanosomatidae</taxon>
        <taxon>Trypanosoma</taxon>
        <taxon>Herpetosoma</taxon>
    </lineage>
</organism>
<dbReference type="SUPFAM" id="SSF54529">
    <property type="entry name" value="Mitochondrial glycoprotein MAM33-like"/>
    <property type="match status" value="1"/>
</dbReference>
<proteinExistence type="predicted"/>
<dbReference type="InterPro" id="IPR003428">
    <property type="entry name" value="MAM33"/>
</dbReference>
<evidence type="ECO:0000313" key="2">
    <source>
        <dbReference type="Proteomes" id="UP000031737"/>
    </source>
</evidence>
<dbReference type="Gene3D" id="3.10.280.10">
    <property type="entry name" value="Mitochondrial glycoprotein"/>
    <property type="match status" value="1"/>
</dbReference>
<dbReference type="VEuPathDB" id="TriTrypDB:TRSC58_03388"/>
<sequence>MWRKTAAAAAAAAVTALRPRRWLELHSLHGGICAMVAAVRVFSSGAVQNDATAWELAMGDKYGSGTYKLFRPLYKDLADEIRREAGVRPPPPMEGWTARHDAATNLAVFERAADAASRTGRVVAYSPIVMANPPKINALLYFIDWFPVEVLVARNGVIVHFSMASNEGGMHMRNVRAYTEAPQLLATTDDAAWVRRHLHYDGPCLWHLELDVQNELYDVMQDHGVTLDWMRWAAGWVYYLEHVAYLHWSVGVLEQLIPSAQRGTEDDFLTPEEKEELSKPVEEWLDGHCA</sequence>
<dbReference type="Pfam" id="PF02330">
    <property type="entry name" value="MAM33"/>
    <property type="match status" value="1"/>
</dbReference>
<comment type="caution">
    <text evidence="1">The sequence shown here is derived from an EMBL/GenBank/DDBJ whole genome shotgun (WGS) entry which is preliminary data.</text>
</comment>